<keyword evidence="2" id="KW-1185">Reference proteome</keyword>
<accession>A0A1D8IKG4</accession>
<proteinExistence type="predicted"/>
<reference evidence="2" key="1">
    <citation type="submission" date="2016-09" db="EMBL/GenBank/DDBJ databases">
        <title>Acidihalobacter prosperus F5.</title>
        <authorList>
            <person name="Khaleque H.N."/>
            <person name="Ramsay J.P."/>
            <person name="Kaksonen A.H."/>
            <person name="Boxall N.J."/>
            <person name="Watkin E.L.J."/>
        </authorList>
    </citation>
    <scope>NUCLEOTIDE SEQUENCE [LARGE SCALE GENOMIC DNA]</scope>
    <source>
        <strain evidence="2">F5</strain>
    </source>
</reference>
<gene>
    <name evidence="1" type="ORF">BI364_02120</name>
</gene>
<evidence type="ECO:0000313" key="1">
    <source>
        <dbReference type="EMBL" id="AOU96963.1"/>
    </source>
</evidence>
<evidence type="ECO:0000313" key="2">
    <source>
        <dbReference type="Proteomes" id="UP000095401"/>
    </source>
</evidence>
<dbReference type="AlphaFoldDB" id="A0A1D8IKG4"/>
<name>A0A1D8IKG4_9GAMM</name>
<protein>
    <submittedName>
        <fullName evidence="1">Uncharacterized protein</fullName>
    </submittedName>
</protein>
<dbReference type="EMBL" id="CP017415">
    <property type="protein sequence ID" value="AOU96963.1"/>
    <property type="molecule type" value="Genomic_DNA"/>
</dbReference>
<dbReference type="KEGG" id="aprs:BI364_02120"/>
<organism evidence="1 2">
    <name type="scientific">Acidihalobacter yilgarnensis</name>
    <dbReference type="NCBI Taxonomy" id="2819280"/>
    <lineage>
        <taxon>Bacteria</taxon>
        <taxon>Pseudomonadati</taxon>
        <taxon>Pseudomonadota</taxon>
        <taxon>Gammaproteobacteria</taxon>
        <taxon>Chromatiales</taxon>
        <taxon>Ectothiorhodospiraceae</taxon>
        <taxon>Acidihalobacter</taxon>
    </lineage>
</organism>
<sequence>MRSEETDRSRHRLKAERWRHPKHAEVIGMSNLKIRVFTEDNADPDTTVTIPGLVLKFATRLIPGQAKTALLESGIDLDELARLAIDPAITGTLIEIEDHRKNEKIVISLE</sequence>
<dbReference type="Proteomes" id="UP000095401">
    <property type="component" value="Chromosome"/>
</dbReference>